<evidence type="ECO:0000313" key="1">
    <source>
        <dbReference type="EMBL" id="KAI4299064.1"/>
    </source>
</evidence>
<comment type="caution">
    <text evidence="1">The sequence shown here is derived from an EMBL/GenBank/DDBJ whole genome shotgun (WGS) entry which is preliminary data.</text>
</comment>
<protein>
    <submittedName>
        <fullName evidence="1">Uncharacterized protein</fullName>
    </submittedName>
</protein>
<sequence>MTWYPESYVDKVPMTNMNMRADPATGYPGRTYRFYKGETVFAFGDGLSYSTSKHKIVKAPQLVSVPLAEDHVCRSSECQSLAVADEHCQNLAFDIHIIVKNMGKMAQSHTVFLFSTPPPVHNAPQKHLLGFEKVQLTGKSEALVRFKVDVCKDMSVVDEVGNRKVALGQHMLHVGNLKYPLSVRI</sequence>
<proteinExistence type="predicted"/>
<dbReference type="Proteomes" id="UP000828941">
    <property type="component" value="Chromosome 13"/>
</dbReference>
<organism evidence="1 2">
    <name type="scientific">Bauhinia variegata</name>
    <name type="common">Purple orchid tree</name>
    <name type="synonym">Phanera variegata</name>
    <dbReference type="NCBI Taxonomy" id="167791"/>
    <lineage>
        <taxon>Eukaryota</taxon>
        <taxon>Viridiplantae</taxon>
        <taxon>Streptophyta</taxon>
        <taxon>Embryophyta</taxon>
        <taxon>Tracheophyta</taxon>
        <taxon>Spermatophyta</taxon>
        <taxon>Magnoliopsida</taxon>
        <taxon>eudicotyledons</taxon>
        <taxon>Gunneridae</taxon>
        <taxon>Pentapetalae</taxon>
        <taxon>rosids</taxon>
        <taxon>fabids</taxon>
        <taxon>Fabales</taxon>
        <taxon>Fabaceae</taxon>
        <taxon>Cercidoideae</taxon>
        <taxon>Cercideae</taxon>
        <taxon>Bauhiniinae</taxon>
        <taxon>Bauhinia</taxon>
    </lineage>
</organism>
<keyword evidence="2" id="KW-1185">Reference proteome</keyword>
<gene>
    <name evidence="1" type="ORF">L6164_032558</name>
</gene>
<name>A0ACB9KNY7_BAUVA</name>
<evidence type="ECO:0000313" key="2">
    <source>
        <dbReference type="Proteomes" id="UP000828941"/>
    </source>
</evidence>
<accession>A0ACB9KNY7</accession>
<dbReference type="EMBL" id="CM039438">
    <property type="protein sequence ID" value="KAI4299064.1"/>
    <property type="molecule type" value="Genomic_DNA"/>
</dbReference>
<reference evidence="1 2" key="1">
    <citation type="journal article" date="2022" name="DNA Res.">
        <title>Chromosomal-level genome assembly of the orchid tree Bauhinia variegata (Leguminosae; Cercidoideae) supports the allotetraploid origin hypothesis of Bauhinia.</title>
        <authorList>
            <person name="Zhong Y."/>
            <person name="Chen Y."/>
            <person name="Zheng D."/>
            <person name="Pang J."/>
            <person name="Liu Y."/>
            <person name="Luo S."/>
            <person name="Meng S."/>
            <person name="Qian L."/>
            <person name="Wei D."/>
            <person name="Dai S."/>
            <person name="Zhou R."/>
        </authorList>
    </citation>
    <scope>NUCLEOTIDE SEQUENCE [LARGE SCALE GENOMIC DNA]</scope>
    <source>
        <strain evidence="1">BV-YZ2020</strain>
    </source>
</reference>